<gene>
    <name evidence="2" type="ORF">E2636_08125</name>
</gene>
<organism evidence="2 3">
    <name type="scientific">Paenisporosarcina antarctica</name>
    <dbReference type="NCBI Taxonomy" id="417367"/>
    <lineage>
        <taxon>Bacteria</taxon>
        <taxon>Bacillati</taxon>
        <taxon>Bacillota</taxon>
        <taxon>Bacilli</taxon>
        <taxon>Bacillales</taxon>
        <taxon>Caryophanaceae</taxon>
        <taxon>Paenisporosarcina</taxon>
    </lineage>
</organism>
<dbReference type="OrthoDB" id="765463at2"/>
<keyword evidence="1" id="KW-0472">Membrane</keyword>
<evidence type="ECO:0000256" key="1">
    <source>
        <dbReference type="SAM" id="Phobius"/>
    </source>
</evidence>
<dbReference type="KEGG" id="panc:E2636_08125"/>
<evidence type="ECO:0000313" key="3">
    <source>
        <dbReference type="Proteomes" id="UP000294292"/>
    </source>
</evidence>
<protein>
    <submittedName>
        <fullName evidence="2">Uncharacterized protein</fullName>
    </submittedName>
</protein>
<sequence>MKSQDYKTHVRLHPLYHYVLLSLLLGTLIVSIINLVRSINSEDNVLQSILLLLMVASISITAILVRLYSMKIQDRAIRAEENLRHFVLTGKLLDPNLSNGQIIALRFADEKEFPTLSERAVKENLKPNEIKKAIVNWKADNNRV</sequence>
<dbReference type="EMBL" id="CP038015">
    <property type="protein sequence ID" value="QBP41093.1"/>
    <property type="molecule type" value="Genomic_DNA"/>
</dbReference>
<keyword evidence="1" id="KW-1133">Transmembrane helix</keyword>
<keyword evidence="3" id="KW-1185">Reference proteome</keyword>
<name>A0A4P6ZXT2_9BACL</name>
<dbReference type="RefSeq" id="WP_134209750.1">
    <property type="nucleotide sequence ID" value="NZ_CP038015.1"/>
</dbReference>
<proteinExistence type="predicted"/>
<evidence type="ECO:0000313" key="2">
    <source>
        <dbReference type="EMBL" id="QBP41093.1"/>
    </source>
</evidence>
<reference evidence="2 3" key="1">
    <citation type="submission" date="2019-03" db="EMBL/GenBank/DDBJ databases">
        <title>Complete genome sequence of Paenisporosarcina antarctica CGMCC 1.6503T.</title>
        <authorList>
            <person name="Rong J.-C."/>
            <person name="Chi N.-Y."/>
            <person name="Zhang Q.-F."/>
        </authorList>
    </citation>
    <scope>NUCLEOTIDE SEQUENCE [LARGE SCALE GENOMIC DNA]</scope>
    <source>
        <strain evidence="2 3">CGMCC 1.6503</strain>
    </source>
</reference>
<keyword evidence="1" id="KW-0812">Transmembrane</keyword>
<dbReference type="AlphaFoldDB" id="A0A4P6ZXT2"/>
<dbReference type="Pfam" id="PF20136">
    <property type="entry name" value="DUF6526"/>
    <property type="match status" value="1"/>
</dbReference>
<feature type="transmembrane region" description="Helical" evidence="1">
    <location>
        <begin position="48"/>
        <end position="68"/>
    </location>
</feature>
<dbReference type="Proteomes" id="UP000294292">
    <property type="component" value="Chromosome"/>
</dbReference>
<feature type="transmembrane region" description="Helical" evidence="1">
    <location>
        <begin position="15"/>
        <end position="36"/>
    </location>
</feature>
<dbReference type="InterPro" id="IPR045385">
    <property type="entry name" value="DUF6526"/>
</dbReference>
<accession>A0A4P6ZXT2</accession>